<protein>
    <submittedName>
        <fullName evidence="5">ATP-binding cassette domain-containing protein</fullName>
    </submittedName>
</protein>
<keyword evidence="2" id="KW-0547">Nucleotide-binding</keyword>
<feature type="domain" description="ABC transporter" evidence="4">
    <location>
        <begin position="26"/>
        <end position="263"/>
    </location>
</feature>
<dbReference type="GO" id="GO:0016020">
    <property type="term" value="C:membrane"/>
    <property type="evidence" value="ECO:0007669"/>
    <property type="project" value="InterPro"/>
</dbReference>
<dbReference type="PROSITE" id="PS50893">
    <property type="entry name" value="ABC_TRANSPORTER_2"/>
    <property type="match status" value="1"/>
</dbReference>
<evidence type="ECO:0000256" key="2">
    <source>
        <dbReference type="ARBA" id="ARBA00022741"/>
    </source>
</evidence>
<dbReference type="PANTHER" id="PTHR43158">
    <property type="entry name" value="SKFA PEPTIDE EXPORT ATP-BINDING PROTEIN SKFE"/>
    <property type="match status" value="1"/>
</dbReference>
<name>A0A554SQA1_9ACTN</name>
<keyword evidence="3 5" id="KW-0067">ATP-binding</keyword>
<keyword evidence="6" id="KW-1185">Reference proteome</keyword>
<dbReference type="CDD" id="cd03225">
    <property type="entry name" value="ABC_cobalt_CbiO_domain1"/>
    <property type="match status" value="1"/>
</dbReference>
<evidence type="ECO:0000313" key="5">
    <source>
        <dbReference type="EMBL" id="TSD68545.1"/>
    </source>
</evidence>
<dbReference type="SMART" id="SM00382">
    <property type="entry name" value="AAA"/>
    <property type="match status" value="1"/>
</dbReference>
<dbReference type="GO" id="GO:0016887">
    <property type="term" value="F:ATP hydrolysis activity"/>
    <property type="evidence" value="ECO:0007669"/>
    <property type="project" value="InterPro"/>
</dbReference>
<dbReference type="Gene3D" id="3.40.50.300">
    <property type="entry name" value="P-loop containing nucleotide triphosphate hydrolases"/>
    <property type="match status" value="1"/>
</dbReference>
<dbReference type="InterPro" id="IPR015856">
    <property type="entry name" value="ABC_transpr_CbiO/EcfA_su"/>
</dbReference>
<dbReference type="OrthoDB" id="9789994at2"/>
<proteinExistence type="predicted"/>
<dbReference type="SUPFAM" id="SSF52540">
    <property type="entry name" value="P-loop containing nucleoside triphosphate hydrolases"/>
    <property type="match status" value="1"/>
</dbReference>
<evidence type="ECO:0000256" key="3">
    <source>
        <dbReference type="ARBA" id="ARBA00022840"/>
    </source>
</evidence>
<dbReference type="GO" id="GO:0005524">
    <property type="term" value="F:ATP binding"/>
    <property type="evidence" value="ECO:0007669"/>
    <property type="project" value="UniProtKB-KW"/>
</dbReference>
<dbReference type="GO" id="GO:0022857">
    <property type="term" value="F:transmembrane transporter activity"/>
    <property type="evidence" value="ECO:0007669"/>
    <property type="project" value="UniProtKB-ARBA"/>
</dbReference>
<reference evidence="5 6" key="1">
    <citation type="submission" date="2019-07" db="EMBL/GenBank/DDBJ databases">
        <authorList>
            <person name="Zhao L.H."/>
        </authorList>
    </citation>
    <scope>NUCLEOTIDE SEQUENCE [LARGE SCALE GENOMIC DNA]</scope>
    <source>
        <strain evidence="5 6">Co35</strain>
    </source>
</reference>
<evidence type="ECO:0000313" key="6">
    <source>
        <dbReference type="Proteomes" id="UP000316988"/>
    </source>
</evidence>
<sequence>MCDPARADPRRTLPGGGRTVARVTAVRLEGVRFVRAGREILHGIDLTVERGEQWALLGPNGAGKSTLLSICSATTFPSRGTARILDAQMGRVDLRELRRSIAVVDARHPLGSNLSVRDIVLTGATSTIERIPRWEPSQAEVERAEDLMKQLAVGDDPTQRWLTMSQGERGRTLIARALMTEPDLMILDEPSTGLDLAARERMIATIDRLPDTGVTTIMVTHHFEELPARVSHAALMSAGRLIAAGPVDEVLTDALVSEAYEHPITVERVGGRWTARARLP</sequence>
<evidence type="ECO:0000256" key="1">
    <source>
        <dbReference type="ARBA" id="ARBA00022448"/>
    </source>
</evidence>
<accession>A0A554SQA1</accession>
<organism evidence="5 6">
    <name type="scientific">Aeromicrobium piscarium</name>
    <dbReference type="NCBI Taxonomy" id="2590901"/>
    <lineage>
        <taxon>Bacteria</taxon>
        <taxon>Bacillati</taxon>
        <taxon>Actinomycetota</taxon>
        <taxon>Actinomycetes</taxon>
        <taxon>Propionibacteriales</taxon>
        <taxon>Nocardioidaceae</taxon>
        <taxon>Aeromicrobium</taxon>
    </lineage>
</organism>
<dbReference type="InterPro" id="IPR003439">
    <property type="entry name" value="ABC_transporter-like_ATP-bd"/>
</dbReference>
<dbReference type="InterPro" id="IPR027417">
    <property type="entry name" value="P-loop_NTPase"/>
</dbReference>
<dbReference type="Pfam" id="PF00005">
    <property type="entry name" value="ABC_tran"/>
    <property type="match status" value="1"/>
</dbReference>
<evidence type="ECO:0000259" key="4">
    <source>
        <dbReference type="PROSITE" id="PS50893"/>
    </source>
</evidence>
<dbReference type="AlphaFoldDB" id="A0A554SQA1"/>
<dbReference type="EMBL" id="VLNT01000001">
    <property type="protein sequence ID" value="TSD68545.1"/>
    <property type="molecule type" value="Genomic_DNA"/>
</dbReference>
<dbReference type="InterPro" id="IPR003593">
    <property type="entry name" value="AAA+_ATPase"/>
</dbReference>
<keyword evidence="1" id="KW-0813">Transport</keyword>
<dbReference type="Proteomes" id="UP000316988">
    <property type="component" value="Unassembled WGS sequence"/>
</dbReference>
<dbReference type="PANTHER" id="PTHR43158:SF2">
    <property type="entry name" value="SKFA PEPTIDE EXPORT ATP-BINDING PROTEIN SKFE"/>
    <property type="match status" value="1"/>
</dbReference>
<gene>
    <name evidence="5" type="ORF">FNM00_01115</name>
</gene>
<comment type="caution">
    <text evidence="5">The sequence shown here is derived from an EMBL/GenBank/DDBJ whole genome shotgun (WGS) entry which is preliminary data.</text>
</comment>